<proteinExistence type="inferred from homology"/>
<comment type="caution">
    <text evidence="10">The sequence shown here is derived from an EMBL/GenBank/DDBJ whole genome shotgun (WGS) entry which is preliminary data.</text>
</comment>
<evidence type="ECO:0000256" key="5">
    <source>
        <dbReference type="ARBA" id="ARBA00023002"/>
    </source>
</evidence>
<dbReference type="InterPro" id="IPR037069">
    <property type="entry name" value="AcylCoA_DH/ox_N_sf"/>
</dbReference>
<evidence type="ECO:0000259" key="9">
    <source>
        <dbReference type="Pfam" id="PF02771"/>
    </source>
</evidence>
<comment type="cofactor">
    <cofactor evidence="1 6">
        <name>FAD</name>
        <dbReference type="ChEBI" id="CHEBI:57692"/>
    </cofactor>
</comment>
<reference evidence="10 11" key="1">
    <citation type="submission" date="2015-09" db="EMBL/GenBank/DDBJ databases">
        <title>Heavy metals and arsenic resistance mechanisms in polyextremophilic archaea of the family Ferroplasmaceae.</title>
        <authorList>
            <person name="Bulaev A.G."/>
            <person name="Kanygina A.V."/>
        </authorList>
    </citation>
    <scope>NUCLEOTIDE SEQUENCE [LARGE SCALE GENOMIC DNA]</scope>
    <source>
        <strain evidence="10 11">BH2</strain>
    </source>
</reference>
<dbReference type="Gene3D" id="1.20.140.10">
    <property type="entry name" value="Butyryl-CoA Dehydrogenase, subunit A, domain 3"/>
    <property type="match status" value="1"/>
</dbReference>
<dbReference type="Pfam" id="PF02771">
    <property type="entry name" value="Acyl-CoA_dh_N"/>
    <property type="match status" value="1"/>
</dbReference>
<organism evidence="10 11">
    <name type="scientific">Acidiplasma cupricumulans</name>
    <dbReference type="NCBI Taxonomy" id="312540"/>
    <lineage>
        <taxon>Archaea</taxon>
        <taxon>Methanobacteriati</taxon>
        <taxon>Thermoplasmatota</taxon>
        <taxon>Thermoplasmata</taxon>
        <taxon>Thermoplasmatales</taxon>
        <taxon>Ferroplasmaceae</taxon>
        <taxon>Acidiplasma</taxon>
    </lineage>
</organism>
<evidence type="ECO:0000313" key="10">
    <source>
        <dbReference type="EMBL" id="KQB33564.1"/>
    </source>
</evidence>
<name>A0A0N8VKF3_9ARCH</name>
<sequence length="357" mass="39873">MFEELDDYRKKVRDFGLSEFTEDLIDRYDKTEEYPDDIRLKALKSGLIDMSNPAKILISIEELCRIDAGLGIAATIPYFGGEVIMLYGNEKQKRILNDVYSGKYILGLGVTEPSGGSDVAGLKTTAKKIGDKYVINGSKMFISNGGIADYIVLLARTSDEENKHHGLTTFLINTKSPGFEANKLHGKLGVRATNTAELKFNNLEVSVDDVIGEVGQGFYYIMTFFNISRIYVAAQALGIARGALDKILEFVKNNNIKDEYTMFKVSDVSTRIEASRQLTYNAASYLFKFDPKPALTSMAKVYAGETAVYASELAMEITKNDHKTQRFFRNAKIMEIWEGTSEIEKLIISRQILKGGN</sequence>
<dbReference type="InterPro" id="IPR006091">
    <property type="entry name" value="Acyl-CoA_Oxase/DH_mid-dom"/>
</dbReference>
<dbReference type="InterPro" id="IPR006089">
    <property type="entry name" value="Acyl-CoA_DH_CS"/>
</dbReference>
<dbReference type="SUPFAM" id="SSF47203">
    <property type="entry name" value="Acyl-CoA dehydrogenase C-terminal domain-like"/>
    <property type="match status" value="1"/>
</dbReference>
<dbReference type="GO" id="GO:0050660">
    <property type="term" value="F:flavin adenine dinucleotide binding"/>
    <property type="evidence" value="ECO:0007669"/>
    <property type="project" value="InterPro"/>
</dbReference>
<dbReference type="InterPro" id="IPR013786">
    <property type="entry name" value="AcylCoA_DH/ox_N"/>
</dbReference>
<comment type="similarity">
    <text evidence="2 6">Belongs to the acyl-CoA dehydrogenase family.</text>
</comment>
<dbReference type="FunFam" id="2.40.110.10:FF:000002">
    <property type="entry name" value="Acyl-CoA dehydrogenase fadE12"/>
    <property type="match status" value="1"/>
</dbReference>
<accession>A0A0N8VKF3</accession>
<dbReference type="RefSeq" id="WP_048100969.1">
    <property type="nucleotide sequence ID" value="NZ_LKBH01000305.1"/>
</dbReference>
<evidence type="ECO:0000256" key="2">
    <source>
        <dbReference type="ARBA" id="ARBA00009347"/>
    </source>
</evidence>
<dbReference type="Gene3D" id="2.40.110.10">
    <property type="entry name" value="Butyryl-CoA Dehydrogenase, subunit A, domain 2"/>
    <property type="match status" value="1"/>
</dbReference>
<dbReference type="PANTHER" id="PTHR43884">
    <property type="entry name" value="ACYL-COA DEHYDROGENASE"/>
    <property type="match status" value="1"/>
</dbReference>
<evidence type="ECO:0000259" key="8">
    <source>
        <dbReference type="Pfam" id="PF02770"/>
    </source>
</evidence>
<feature type="domain" description="Acyl-CoA oxidase/dehydrogenase middle" evidence="8">
    <location>
        <begin position="108"/>
        <end position="202"/>
    </location>
</feature>
<keyword evidence="3 6" id="KW-0285">Flavoprotein</keyword>
<feature type="domain" description="Acyl-CoA dehydrogenase/oxidase N-terminal" evidence="9">
    <location>
        <begin position="3"/>
        <end position="102"/>
    </location>
</feature>
<evidence type="ECO:0000256" key="4">
    <source>
        <dbReference type="ARBA" id="ARBA00022827"/>
    </source>
</evidence>
<gene>
    <name evidence="10" type="ORF">AOG55_02690</name>
</gene>
<dbReference type="InterPro" id="IPR046373">
    <property type="entry name" value="Acyl-CoA_Oxase/DH_mid-dom_sf"/>
</dbReference>
<dbReference type="InterPro" id="IPR009100">
    <property type="entry name" value="AcylCoA_DH/oxidase_NM_dom_sf"/>
</dbReference>
<dbReference type="SUPFAM" id="SSF56645">
    <property type="entry name" value="Acyl-CoA dehydrogenase NM domain-like"/>
    <property type="match status" value="1"/>
</dbReference>
<dbReference type="Proteomes" id="UP000050301">
    <property type="component" value="Unassembled WGS sequence"/>
</dbReference>
<dbReference type="AlphaFoldDB" id="A0A0N8VKF3"/>
<feature type="domain" description="Acyl-CoA dehydrogenase/oxidase C-terminal" evidence="7">
    <location>
        <begin position="215"/>
        <end position="353"/>
    </location>
</feature>
<dbReference type="PROSITE" id="PS00072">
    <property type="entry name" value="ACYL_COA_DH_1"/>
    <property type="match status" value="1"/>
</dbReference>
<evidence type="ECO:0000259" key="7">
    <source>
        <dbReference type="Pfam" id="PF00441"/>
    </source>
</evidence>
<evidence type="ECO:0000256" key="1">
    <source>
        <dbReference type="ARBA" id="ARBA00001974"/>
    </source>
</evidence>
<dbReference type="Gene3D" id="1.10.540.10">
    <property type="entry name" value="Acyl-CoA dehydrogenase/oxidase, N-terminal domain"/>
    <property type="match status" value="1"/>
</dbReference>
<evidence type="ECO:0000256" key="6">
    <source>
        <dbReference type="RuleBase" id="RU362125"/>
    </source>
</evidence>
<dbReference type="GO" id="GO:0003995">
    <property type="term" value="F:acyl-CoA dehydrogenase activity"/>
    <property type="evidence" value="ECO:0007669"/>
    <property type="project" value="InterPro"/>
</dbReference>
<dbReference type="GeneID" id="84221586"/>
<dbReference type="InParanoid" id="A0A0N8VKF3"/>
<dbReference type="Pfam" id="PF00441">
    <property type="entry name" value="Acyl-CoA_dh_1"/>
    <property type="match status" value="1"/>
</dbReference>
<keyword evidence="5 6" id="KW-0560">Oxidoreductase</keyword>
<evidence type="ECO:0000313" key="11">
    <source>
        <dbReference type="Proteomes" id="UP000050301"/>
    </source>
</evidence>
<keyword evidence="11" id="KW-1185">Reference proteome</keyword>
<evidence type="ECO:0000256" key="3">
    <source>
        <dbReference type="ARBA" id="ARBA00022630"/>
    </source>
</evidence>
<protein>
    <submittedName>
        <fullName evidence="10">Acyl-CoA dehydrogenase</fullName>
    </submittedName>
</protein>
<dbReference type="PANTHER" id="PTHR43884:SF12">
    <property type="entry name" value="ISOVALERYL-COA DEHYDROGENASE, MITOCHONDRIAL-RELATED"/>
    <property type="match status" value="1"/>
</dbReference>
<keyword evidence="4 6" id="KW-0274">FAD</keyword>
<dbReference type="Pfam" id="PF02770">
    <property type="entry name" value="Acyl-CoA_dh_M"/>
    <property type="match status" value="1"/>
</dbReference>
<dbReference type="EMBL" id="LKBH01000305">
    <property type="protein sequence ID" value="KQB33564.1"/>
    <property type="molecule type" value="Genomic_DNA"/>
</dbReference>
<dbReference type="InterPro" id="IPR036250">
    <property type="entry name" value="AcylCo_DH-like_C"/>
</dbReference>
<dbReference type="InterPro" id="IPR009075">
    <property type="entry name" value="AcylCo_DH/oxidase_C"/>
</dbReference>